<gene>
    <name evidence="5" type="ORF">FisN_5Hh405</name>
</gene>
<dbReference type="PANTHER" id="PTHR22902">
    <property type="entry name" value="SESQUIPEDALIAN"/>
    <property type="match status" value="1"/>
</dbReference>
<keyword evidence="6" id="KW-1185">Reference proteome</keyword>
<reference evidence="5 6" key="1">
    <citation type="journal article" date="2015" name="Plant Cell">
        <title>Oil accumulation by the oleaginous diatom Fistulifera solaris as revealed by the genome and transcriptome.</title>
        <authorList>
            <person name="Tanaka T."/>
            <person name="Maeda Y."/>
            <person name="Veluchamy A."/>
            <person name="Tanaka M."/>
            <person name="Abida H."/>
            <person name="Marechal E."/>
            <person name="Bowler C."/>
            <person name="Muto M."/>
            <person name="Sunaga Y."/>
            <person name="Tanaka M."/>
            <person name="Yoshino T."/>
            <person name="Taniguchi T."/>
            <person name="Fukuda Y."/>
            <person name="Nemoto M."/>
            <person name="Matsumoto M."/>
            <person name="Wong P.S."/>
            <person name="Aburatani S."/>
            <person name="Fujibuchi W."/>
        </authorList>
    </citation>
    <scope>NUCLEOTIDE SEQUENCE [LARGE SCALE GENOMIC DNA]</scope>
    <source>
        <strain evidence="5 6">JPCC DA0580</strain>
    </source>
</reference>
<keyword evidence="2" id="KW-0175">Coiled coil</keyword>
<evidence type="ECO:0000256" key="3">
    <source>
        <dbReference type="SAM" id="MobiDB-lite"/>
    </source>
</evidence>
<feature type="coiled-coil region" evidence="2">
    <location>
        <begin position="132"/>
        <end position="169"/>
    </location>
</feature>
<feature type="region of interest" description="Disordered" evidence="3">
    <location>
        <begin position="755"/>
        <end position="783"/>
    </location>
</feature>
<feature type="region of interest" description="Disordered" evidence="3">
    <location>
        <begin position="1"/>
        <end position="20"/>
    </location>
</feature>
<dbReference type="PANTHER" id="PTHR22902:SF27">
    <property type="entry name" value="PLECKSTRIN HOMOLOGY DOMAIN-CONTAINING FAMILY A MEMBER 3"/>
    <property type="match status" value="1"/>
</dbReference>
<dbReference type="InParanoid" id="A0A1Z5JTD7"/>
<organism evidence="5 6">
    <name type="scientific">Fistulifera solaris</name>
    <name type="common">Oleaginous diatom</name>
    <dbReference type="NCBI Taxonomy" id="1519565"/>
    <lineage>
        <taxon>Eukaryota</taxon>
        <taxon>Sar</taxon>
        <taxon>Stramenopiles</taxon>
        <taxon>Ochrophyta</taxon>
        <taxon>Bacillariophyta</taxon>
        <taxon>Bacillariophyceae</taxon>
        <taxon>Bacillariophycidae</taxon>
        <taxon>Naviculales</taxon>
        <taxon>Naviculaceae</taxon>
        <taxon>Fistulifera</taxon>
    </lineage>
</organism>
<dbReference type="GO" id="GO:0001881">
    <property type="term" value="P:receptor recycling"/>
    <property type="evidence" value="ECO:0007669"/>
    <property type="project" value="TreeGrafter"/>
</dbReference>
<dbReference type="GO" id="GO:0005829">
    <property type="term" value="C:cytosol"/>
    <property type="evidence" value="ECO:0007669"/>
    <property type="project" value="GOC"/>
</dbReference>
<dbReference type="GO" id="GO:0042147">
    <property type="term" value="P:retrograde transport, endosome to Golgi"/>
    <property type="evidence" value="ECO:0007669"/>
    <property type="project" value="TreeGrafter"/>
</dbReference>
<feature type="coiled-coil region" evidence="2">
    <location>
        <begin position="294"/>
        <end position="321"/>
    </location>
</feature>
<evidence type="ECO:0000256" key="1">
    <source>
        <dbReference type="ARBA" id="ARBA00022553"/>
    </source>
</evidence>
<dbReference type="GO" id="GO:0007032">
    <property type="term" value="P:endosome organization"/>
    <property type="evidence" value="ECO:0007669"/>
    <property type="project" value="TreeGrafter"/>
</dbReference>
<sequence length="890" mass="98220">METPDSSIVTPPPGQTPPTAQSAVTMARQQNAPLFGYLQKRGTNIPAFKRRFFVLQPGTVLYYFLAPTDTEPRGCLDLEGSWIESEENDPNRFSICWEGGRKVILEARSSDLAEQWKEGLQHERLSVCKAALAKEKRHNSALQSRVKELEAALRDLKLVEQDRDGALEDAAMWKERFHQLDESLKMLTGQLRRSVLKESDGIQNESGDNGGTGVTGKDLVEITGGLDEEKKEDGSLLKAVAVDKNESIQRNQSLLDDDAGNEIDFSHVPGEHFISLQNTCDQLVENHRLASLEASTAVEDLNGANERLVEMEKRMAKAEKHLCKLWEENCALRKSVKQKKKEKAVLVREVKVLIEATKAHENERKFPRYANATQNDDPSEIEEEEKLINELEERILSSIRMHEQFLTSNSITKSATASEKPSEIKQMTTFDFSLQQLVPQQTPQSGPLQKNLLSLFDESSEDSNIENDLDHADHLSLQGEGDEGEADIPFENPYLKGNLSKSSSCHSLNQSPNRRHPIELLDRDEDDSFFQEDLITSLGATPSFPSHITDGKATSNLKCPLVDVVTTAADRSSKVRADEGSIVGSATDDLQVYHLTFYSRRIGLQFQKVPPPPLKAKGVLTAAITADLSGVVKGGEKTAAELRRVAAFSKSDEGEPSEPAGQCPIATPVDAVLVCGFDGFDDSGSNPRPKLGARLVAFDGVSVEVGKWTFDSIRKSIQARGRPLTLTFRNDFLTTEQRQILTKAAKETELRASLQPTTSALKLDHRQSYTHTPSARSVHSYESEPVPFTSGLITPYNYNDDQSLSATSGSGNQYSVAPHSFSASRSVSSGGYGARSFSEAGSSVSVLSAVAPLVSNLLRRKEPFTPDYLHREPEAVEDTPQHQDFKSELL</sequence>
<dbReference type="GO" id="GO:0005802">
    <property type="term" value="C:trans-Golgi network"/>
    <property type="evidence" value="ECO:0007669"/>
    <property type="project" value="TreeGrafter"/>
</dbReference>
<dbReference type="InterPro" id="IPR001849">
    <property type="entry name" value="PH_domain"/>
</dbReference>
<proteinExistence type="predicted"/>
<dbReference type="SMART" id="SM00233">
    <property type="entry name" value="PH"/>
    <property type="match status" value="1"/>
</dbReference>
<dbReference type="InterPro" id="IPR045188">
    <property type="entry name" value="Boi1/Boi2-like"/>
</dbReference>
<dbReference type="AlphaFoldDB" id="A0A1Z5JTD7"/>
<dbReference type="InterPro" id="IPR011993">
    <property type="entry name" value="PH-like_dom_sf"/>
</dbReference>
<dbReference type="PROSITE" id="PS50003">
    <property type="entry name" value="PH_DOMAIN"/>
    <property type="match status" value="1"/>
</dbReference>
<dbReference type="Proteomes" id="UP000198406">
    <property type="component" value="Unassembled WGS sequence"/>
</dbReference>
<dbReference type="Pfam" id="PF00169">
    <property type="entry name" value="PH"/>
    <property type="match status" value="1"/>
</dbReference>
<feature type="region of interest" description="Disordered" evidence="3">
    <location>
        <begin position="870"/>
        <end position="890"/>
    </location>
</feature>
<evidence type="ECO:0000313" key="6">
    <source>
        <dbReference type="Proteomes" id="UP000198406"/>
    </source>
</evidence>
<evidence type="ECO:0000259" key="4">
    <source>
        <dbReference type="PROSITE" id="PS50003"/>
    </source>
</evidence>
<dbReference type="SUPFAM" id="SSF50729">
    <property type="entry name" value="PH domain-like"/>
    <property type="match status" value="1"/>
</dbReference>
<name>A0A1Z5JTD7_FISSO</name>
<dbReference type="Gene3D" id="2.30.29.30">
    <property type="entry name" value="Pleckstrin-homology domain (PH domain)/Phosphotyrosine-binding domain (PTB)"/>
    <property type="match status" value="1"/>
</dbReference>
<protein>
    <recommendedName>
        <fullName evidence="4">PH domain-containing protein</fullName>
    </recommendedName>
</protein>
<keyword evidence="1" id="KW-0597">Phosphoprotein</keyword>
<dbReference type="OrthoDB" id="43122at2759"/>
<evidence type="ECO:0000313" key="5">
    <source>
        <dbReference type="EMBL" id="GAX17021.1"/>
    </source>
</evidence>
<dbReference type="GO" id="GO:0055037">
    <property type="term" value="C:recycling endosome"/>
    <property type="evidence" value="ECO:0007669"/>
    <property type="project" value="TreeGrafter"/>
</dbReference>
<dbReference type="GO" id="GO:0005769">
    <property type="term" value="C:early endosome"/>
    <property type="evidence" value="ECO:0007669"/>
    <property type="project" value="TreeGrafter"/>
</dbReference>
<accession>A0A1Z5JTD7</accession>
<dbReference type="EMBL" id="BDSP01000111">
    <property type="protein sequence ID" value="GAX17021.1"/>
    <property type="molecule type" value="Genomic_DNA"/>
</dbReference>
<evidence type="ECO:0000256" key="2">
    <source>
        <dbReference type="SAM" id="Coils"/>
    </source>
</evidence>
<comment type="caution">
    <text evidence="5">The sequence shown here is derived from an EMBL/GenBank/DDBJ whole genome shotgun (WGS) entry which is preliminary data.</text>
</comment>
<feature type="domain" description="PH" evidence="4">
    <location>
        <begin position="31"/>
        <end position="125"/>
    </location>
</feature>